<dbReference type="EMBL" id="LJCR01000018">
    <property type="protein sequence ID" value="KPV54742.1"/>
    <property type="molecule type" value="Genomic_DNA"/>
</dbReference>
<dbReference type="Proteomes" id="UP000050509">
    <property type="component" value="Unassembled WGS sequence"/>
</dbReference>
<sequence>MYRFKVEDMSCGGCAASVRKAVLRVPGVRTIDADPASKDVVVDASTDVTREAIVAAINKAGYSKIAVLDERQATGVAAAN</sequence>
<dbReference type="InterPro" id="IPR036163">
    <property type="entry name" value="HMA_dom_sf"/>
</dbReference>
<dbReference type="SUPFAM" id="SSF55008">
    <property type="entry name" value="HMA, heavy metal-associated domain"/>
    <property type="match status" value="1"/>
</dbReference>
<dbReference type="InterPro" id="IPR006121">
    <property type="entry name" value="HMA_dom"/>
</dbReference>
<protein>
    <recommendedName>
        <fullName evidence="1">HMA domain-containing protein</fullName>
    </recommendedName>
</protein>
<dbReference type="CDD" id="cd00371">
    <property type="entry name" value="HMA"/>
    <property type="match status" value="1"/>
</dbReference>
<proteinExistence type="predicted"/>
<feature type="domain" description="HMA" evidence="1">
    <location>
        <begin position="1"/>
        <end position="65"/>
    </location>
</feature>
<reference evidence="2 3" key="1">
    <citation type="submission" date="2015-09" db="EMBL/GenBank/DDBJ databases">
        <title>Draft genome sequence of Kouleothrix aurantiaca JCM 19913.</title>
        <authorList>
            <person name="Hemp J."/>
        </authorList>
    </citation>
    <scope>NUCLEOTIDE SEQUENCE [LARGE SCALE GENOMIC DNA]</scope>
    <source>
        <strain evidence="2 3">COM-B</strain>
    </source>
</reference>
<gene>
    <name evidence="2" type="ORF">SE17_01820</name>
</gene>
<dbReference type="AlphaFoldDB" id="A0A0P9HIQ0"/>
<evidence type="ECO:0000259" key="1">
    <source>
        <dbReference type="PROSITE" id="PS50846"/>
    </source>
</evidence>
<accession>A0A0P9HIQ0</accession>
<keyword evidence="3" id="KW-1185">Reference proteome</keyword>
<evidence type="ECO:0000313" key="2">
    <source>
        <dbReference type="EMBL" id="KPV54742.1"/>
    </source>
</evidence>
<dbReference type="GO" id="GO:0046872">
    <property type="term" value="F:metal ion binding"/>
    <property type="evidence" value="ECO:0007669"/>
    <property type="project" value="InterPro"/>
</dbReference>
<comment type="caution">
    <text evidence="2">The sequence shown here is derived from an EMBL/GenBank/DDBJ whole genome shotgun (WGS) entry which is preliminary data.</text>
</comment>
<dbReference type="Pfam" id="PF00403">
    <property type="entry name" value="HMA"/>
    <property type="match status" value="1"/>
</dbReference>
<organism evidence="2 3">
    <name type="scientific">Kouleothrix aurantiaca</name>
    <dbReference type="NCBI Taxonomy" id="186479"/>
    <lineage>
        <taxon>Bacteria</taxon>
        <taxon>Bacillati</taxon>
        <taxon>Chloroflexota</taxon>
        <taxon>Chloroflexia</taxon>
        <taxon>Chloroflexales</taxon>
        <taxon>Roseiflexineae</taxon>
        <taxon>Roseiflexaceae</taxon>
        <taxon>Kouleothrix</taxon>
    </lineage>
</organism>
<evidence type="ECO:0000313" key="3">
    <source>
        <dbReference type="Proteomes" id="UP000050509"/>
    </source>
</evidence>
<name>A0A0P9HIQ0_9CHLR</name>
<dbReference type="PROSITE" id="PS50846">
    <property type="entry name" value="HMA_2"/>
    <property type="match status" value="1"/>
</dbReference>
<dbReference type="Gene3D" id="3.30.70.100">
    <property type="match status" value="1"/>
</dbReference>